<organism evidence="17 18">
    <name type="scientific">Cohnella pontilimi</name>
    <dbReference type="NCBI Taxonomy" id="2564100"/>
    <lineage>
        <taxon>Bacteria</taxon>
        <taxon>Bacillati</taxon>
        <taxon>Bacillota</taxon>
        <taxon>Bacilli</taxon>
        <taxon>Bacillales</taxon>
        <taxon>Paenibacillaceae</taxon>
        <taxon>Cohnella</taxon>
    </lineage>
</organism>
<evidence type="ECO:0000256" key="13">
    <source>
        <dbReference type="ARBA" id="ARBA00023136"/>
    </source>
</evidence>
<dbReference type="InterPro" id="IPR036097">
    <property type="entry name" value="HisK_dim/P_sf"/>
</dbReference>
<keyword evidence="10" id="KW-0067">ATP-binding</keyword>
<dbReference type="PANTHER" id="PTHR45528">
    <property type="entry name" value="SENSOR HISTIDINE KINASE CPXA"/>
    <property type="match status" value="1"/>
</dbReference>
<comment type="subcellular location">
    <subcellularLocation>
        <location evidence="2">Cell membrane</location>
        <topology evidence="2">Multi-pass membrane protein</topology>
    </subcellularLocation>
</comment>
<dbReference type="InterPro" id="IPR003660">
    <property type="entry name" value="HAMP_dom"/>
</dbReference>
<keyword evidence="6" id="KW-0808">Transferase</keyword>
<dbReference type="SUPFAM" id="SSF158472">
    <property type="entry name" value="HAMP domain-like"/>
    <property type="match status" value="1"/>
</dbReference>
<feature type="domain" description="Histidine kinase" evidence="15">
    <location>
        <begin position="239"/>
        <end position="458"/>
    </location>
</feature>
<dbReference type="AlphaFoldDB" id="A0A4U0FBH6"/>
<keyword evidence="4" id="KW-1003">Cell membrane</keyword>
<dbReference type="Pfam" id="PF00672">
    <property type="entry name" value="HAMP"/>
    <property type="match status" value="1"/>
</dbReference>
<dbReference type="SMART" id="SM00304">
    <property type="entry name" value="HAMP"/>
    <property type="match status" value="1"/>
</dbReference>
<evidence type="ECO:0000259" key="16">
    <source>
        <dbReference type="PROSITE" id="PS50885"/>
    </source>
</evidence>
<dbReference type="FunFam" id="3.30.565.10:FF:000006">
    <property type="entry name" value="Sensor histidine kinase WalK"/>
    <property type="match status" value="1"/>
</dbReference>
<evidence type="ECO:0000256" key="10">
    <source>
        <dbReference type="ARBA" id="ARBA00022840"/>
    </source>
</evidence>
<dbReference type="Gene3D" id="3.30.565.10">
    <property type="entry name" value="Histidine kinase-like ATPase, C-terminal domain"/>
    <property type="match status" value="1"/>
</dbReference>
<dbReference type="PRINTS" id="PR00344">
    <property type="entry name" value="BCTRLSENSOR"/>
</dbReference>
<evidence type="ECO:0000256" key="11">
    <source>
        <dbReference type="ARBA" id="ARBA00022989"/>
    </source>
</evidence>
<dbReference type="CDD" id="cd00075">
    <property type="entry name" value="HATPase"/>
    <property type="match status" value="1"/>
</dbReference>
<dbReference type="GO" id="GO:0005886">
    <property type="term" value="C:plasma membrane"/>
    <property type="evidence" value="ECO:0007669"/>
    <property type="project" value="UniProtKB-SubCell"/>
</dbReference>
<evidence type="ECO:0000256" key="7">
    <source>
        <dbReference type="ARBA" id="ARBA00022692"/>
    </source>
</evidence>
<dbReference type="InterPro" id="IPR003661">
    <property type="entry name" value="HisK_dim/P_dom"/>
</dbReference>
<dbReference type="CDD" id="cd00082">
    <property type="entry name" value="HisKA"/>
    <property type="match status" value="1"/>
</dbReference>
<feature type="domain" description="HAMP" evidence="16">
    <location>
        <begin position="172"/>
        <end position="224"/>
    </location>
</feature>
<dbReference type="InterPro" id="IPR004358">
    <property type="entry name" value="Sig_transdc_His_kin-like_C"/>
</dbReference>
<dbReference type="SUPFAM" id="SSF47384">
    <property type="entry name" value="Homodimeric domain of signal transducing histidine kinase"/>
    <property type="match status" value="1"/>
</dbReference>
<gene>
    <name evidence="17" type="ORF">E5161_09340</name>
</gene>
<feature type="transmembrane region" description="Helical" evidence="14">
    <location>
        <begin position="147"/>
        <end position="170"/>
    </location>
</feature>
<evidence type="ECO:0000313" key="18">
    <source>
        <dbReference type="Proteomes" id="UP000309673"/>
    </source>
</evidence>
<evidence type="ECO:0000256" key="8">
    <source>
        <dbReference type="ARBA" id="ARBA00022741"/>
    </source>
</evidence>
<dbReference type="SUPFAM" id="SSF55874">
    <property type="entry name" value="ATPase domain of HSP90 chaperone/DNA topoisomerase II/histidine kinase"/>
    <property type="match status" value="1"/>
</dbReference>
<protein>
    <recommendedName>
        <fullName evidence="3">histidine kinase</fullName>
        <ecNumber evidence="3">2.7.13.3</ecNumber>
    </recommendedName>
</protein>
<comment type="caution">
    <text evidence="17">The sequence shown here is derived from an EMBL/GenBank/DDBJ whole genome shotgun (WGS) entry which is preliminary data.</text>
</comment>
<reference evidence="17 18" key="1">
    <citation type="submission" date="2019-04" db="EMBL/GenBank/DDBJ databases">
        <title>Cohnella sp. nov., isolated from soil.</title>
        <authorList>
            <person name="Kim W."/>
        </authorList>
    </citation>
    <scope>NUCLEOTIDE SEQUENCE [LARGE SCALE GENOMIC DNA]</scope>
    <source>
        <strain evidence="17 18">CAU 1483</strain>
    </source>
</reference>
<dbReference type="EMBL" id="SUPK01000004">
    <property type="protein sequence ID" value="TJY42203.1"/>
    <property type="molecule type" value="Genomic_DNA"/>
</dbReference>
<accession>A0A4U0FBH6</accession>
<feature type="transmembrane region" description="Helical" evidence="14">
    <location>
        <begin position="7"/>
        <end position="34"/>
    </location>
</feature>
<dbReference type="InterPro" id="IPR005467">
    <property type="entry name" value="His_kinase_dom"/>
</dbReference>
<dbReference type="PROSITE" id="PS50885">
    <property type="entry name" value="HAMP"/>
    <property type="match status" value="1"/>
</dbReference>
<dbReference type="Gene3D" id="6.10.340.10">
    <property type="match status" value="1"/>
</dbReference>
<keyword evidence="7 14" id="KW-0812">Transmembrane</keyword>
<evidence type="ECO:0000256" key="2">
    <source>
        <dbReference type="ARBA" id="ARBA00004651"/>
    </source>
</evidence>
<dbReference type="EC" id="2.7.13.3" evidence="3"/>
<dbReference type="Pfam" id="PF00512">
    <property type="entry name" value="HisKA"/>
    <property type="match status" value="1"/>
</dbReference>
<proteinExistence type="predicted"/>
<keyword evidence="5" id="KW-0597">Phosphoprotein</keyword>
<name>A0A4U0FBH6_9BACL</name>
<evidence type="ECO:0000256" key="6">
    <source>
        <dbReference type="ARBA" id="ARBA00022679"/>
    </source>
</evidence>
<dbReference type="CDD" id="cd06225">
    <property type="entry name" value="HAMP"/>
    <property type="match status" value="1"/>
</dbReference>
<evidence type="ECO:0000313" key="17">
    <source>
        <dbReference type="EMBL" id="TJY42203.1"/>
    </source>
</evidence>
<keyword evidence="11 14" id="KW-1133">Transmembrane helix</keyword>
<dbReference type="PANTHER" id="PTHR45528:SF1">
    <property type="entry name" value="SENSOR HISTIDINE KINASE CPXA"/>
    <property type="match status" value="1"/>
</dbReference>
<dbReference type="FunFam" id="1.10.287.130:FF:000001">
    <property type="entry name" value="Two-component sensor histidine kinase"/>
    <property type="match status" value="1"/>
</dbReference>
<comment type="catalytic activity">
    <reaction evidence="1">
        <text>ATP + protein L-histidine = ADP + protein N-phospho-L-histidine.</text>
        <dbReference type="EC" id="2.7.13.3"/>
    </reaction>
</comment>
<evidence type="ECO:0000256" key="1">
    <source>
        <dbReference type="ARBA" id="ARBA00000085"/>
    </source>
</evidence>
<dbReference type="RefSeq" id="WP_136777458.1">
    <property type="nucleotide sequence ID" value="NZ_SUPK01000004.1"/>
</dbReference>
<dbReference type="SMART" id="SM00387">
    <property type="entry name" value="HATPase_c"/>
    <property type="match status" value="1"/>
</dbReference>
<dbReference type="Gene3D" id="1.10.287.130">
    <property type="match status" value="1"/>
</dbReference>
<keyword evidence="12" id="KW-0902">Two-component regulatory system</keyword>
<keyword evidence="8" id="KW-0547">Nucleotide-binding</keyword>
<dbReference type="InterPro" id="IPR050398">
    <property type="entry name" value="HssS/ArlS-like"/>
</dbReference>
<dbReference type="SMART" id="SM00388">
    <property type="entry name" value="HisKA"/>
    <property type="match status" value="1"/>
</dbReference>
<dbReference type="InterPro" id="IPR036890">
    <property type="entry name" value="HATPase_C_sf"/>
</dbReference>
<evidence type="ECO:0000259" key="15">
    <source>
        <dbReference type="PROSITE" id="PS50109"/>
    </source>
</evidence>
<dbReference type="InterPro" id="IPR003594">
    <property type="entry name" value="HATPase_dom"/>
</dbReference>
<dbReference type="OrthoDB" id="335833at2"/>
<evidence type="ECO:0000256" key="9">
    <source>
        <dbReference type="ARBA" id="ARBA00022777"/>
    </source>
</evidence>
<dbReference type="GO" id="GO:0000155">
    <property type="term" value="F:phosphorelay sensor kinase activity"/>
    <property type="evidence" value="ECO:0007669"/>
    <property type="project" value="InterPro"/>
</dbReference>
<keyword evidence="9 17" id="KW-0418">Kinase</keyword>
<dbReference type="Pfam" id="PF02518">
    <property type="entry name" value="HATPase_c"/>
    <property type="match status" value="1"/>
</dbReference>
<evidence type="ECO:0000256" key="4">
    <source>
        <dbReference type="ARBA" id="ARBA00022475"/>
    </source>
</evidence>
<evidence type="ECO:0000256" key="3">
    <source>
        <dbReference type="ARBA" id="ARBA00012438"/>
    </source>
</evidence>
<keyword evidence="13 14" id="KW-0472">Membrane</keyword>
<dbReference type="PROSITE" id="PS50109">
    <property type="entry name" value="HIS_KIN"/>
    <property type="match status" value="1"/>
</dbReference>
<keyword evidence="18" id="KW-1185">Reference proteome</keyword>
<evidence type="ECO:0000256" key="12">
    <source>
        <dbReference type="ARBA" id="ARBA00023012"/>
    </source>
</evidence>
<evidence type="ECO:0000256" key="14">
    <source>
        <dbReference type="SAM" id="Phobius"/>
    </source>
</evidence>
<dbReference type="Proteomes" id="UP000309673">
    <property type="component" value="Unassembled WGS sequence"/>
</dbReference>
<evidence type="ECO:0000256" key="5">
    <source>
        <dbReference type="ARBA" id="ARBA00022553"/>
    </source>
</evidence>
<dbReference type="GO" id="GO:0005524">
    <property type="term" value="F:ATP binding"/>
    <property type="evidence" value="ECO:0007669"/>
    <property type="project" value="UniProtKB-KW"/>
</dbReference>
<sequence>MSIKSRLLLSYIAMTFIPVILFAMIAAALASVFLKDTPGGRNGPPFFQQMSSEQQELFTGMKFIAQTEPDRLSDPVFLDKMGERMNRLKTRMVVEKNGNVIHTMSNAPSPSTEHSTAKYDFTFGDGSRGTLLMMTAGNPWSGGEHTFFPLLLLSLLTVIALTNGVLTYLVSRSIIKPLYALKYAAEQIKDGDLSHEVALKRKDEIGELGGAFEQMRVRLNESIRLQLQYEENRKELISNISHDLKTPISGIKACLEGIQEGIAESGPMREKYMEMIEKKTDEMNRLIDELLLFSKLDLNRLPFDLERVDLAAYLRDCLEELQLDPLLAGVTVNFSRSGESLYVVADREKLRRVIMNIIDNSLKYMDKPHPEIRVELRDDQNEATVGIRDNGSGIEAAVLPLIFDRFYRADPSRNAKTGGSGLGLAIVKQLVEGQGGKVWAESVPGEGTGIYFTLPRSKNGGEQT</sequence>